<evidence type="ECO:0000256" key="3">
    <source>
        <dbReference type="ARBA" id="ARBA00023043"/>
    </source>
</evidence>
<evidence type="ECO:0000256" key="2">
    <source>
        <dbReference type="ARBA" id="ARBA00022737"/>
    </source>
</evidence>
<dbReference type="PANTHER" id="PTHR24161">
    <property type="entry name" value="ANK_REP_REGION DOMAIN-CONTAINING PROTEIN-RELATED"/>
    <property type="match status" value="1"/>
</dbReference>
<comment type="caution">
    <text evidence="5">The sequence shown here is derived from an EMBL/GenBank/DDBJ whole genome shotgun (WGS) entry which is preliminary data.</text>
</comment>
<dbReference type="AlphaFoldDB" id="A0A1V6SMK0"/>
<keyword evidence="3 4" id="KW-0040">ANK repeat</keyword>
<dbReference type="PROSITE" id="PS50088">
    <property type="entry name" value="ANK_REPEAT"/>
    <property type="match status" value="6"/>
</dbReference>
<dbReference type="SMART" id="SM00248">
    <property type="entry name" value="ANK"/>
    <property type="match status" value="9"/>
</dbReference>
<dbReference type="InterPro" id="IPR002110">
    <property type="entry name" value="Ankyrin_rpt"/>
</dbReference>
<dbReference type="InterPro" id="IPR036770">
    <property type="entry name" value="Ankyrin_rpt-contain_sf"/>
</dbReference>
<protein>
    <recommendedName>
        <fullName evidence="1">protein S-acyltransferase</fullName>
        <ecNumber evidence="1">2.3.1.225</ecNumber>
    </recommendedName>
</protein>
<keyword evidence="6" id="KW-1185">Reference proteome</keyword>
<reference evidence="6" key="1">
    <citation type="journal article" date="2017" name="Nat. Microbiol.">
        <title>Global analysis of biosynthetic gene clusters reveals vast potential of secondary metabolite production in Penicillium species.</title>
        <authorList>
            <person name="Nielsen J.C."/>
            <person name="Grijseels S."/>
            <person name="Prigent S."/>
            <person name="Ji B."/>
            <person name="Dainat J."/>
            <person name="Nielsen K.F."/>
            <person name="Frisvad J.C."/>
            <person name="Workman M."/>
            <person name="Nielsen J."/>
        </authorList>
    </citation>
    <scope>NUCLEOTIDE SEQUENCE [LARGE SCALE GENOMIC DNA]</scope>
    <source>
        <strain evidence="6">IBT 24891</strain>
    </source>
</reference>
<evidence type="ECO:0000313" key="6">
    <source>
        <dbReference type="Proteomes" id="UP000191285"/>
    </source>
</evidence>
<name>A0A1V6SMK0_9EURO</name>
<gene>
    <name evidence="5" type="ORF">PENSTE_c032G05839</name>
</gene>
<dbReference type="Pfam" id="PF00023">
    <property type="entry name" value="Ank"/>
    <property type="match status" value="1"/>
</dbReference>
<dbReference type="PROSITE" id="PS50297">
    <property type="entry name" value="ANK_REP_REGION"/>
    <property type="match status" value="5"/>
</dbReference>
<dbReference type="Proteomes" id="UP000191285">
    <property type="component" value="Unassembled WGS sequence"/>
</dbReference>
<organism evidence="5 6">
    <name type="scientific">Penicillium steckii</name>
    <dbReference type="NCBI Taxonomy" id="303698"/>
    <lineage>
        <taxon>Eukaryota</taxon>
        <taxon>Fungi</taxon>
        <taxon>Dikarya</taxon>
        <taxon>Ascomycota</taxon>
        <taxon>Pezizomycotina</taxon>
        <taxon>Eurotiomycetes</taxon>
        <taxon>Eurotiomycetidae</taxon>
        <taxon>Eurotiales</taxon>
        <taxon>Aspergillaceae</taxon>
        <taxon>Penicillium</taxon>
    </lineage>
</organism>
<dbReference type="SUPFAM" id="SSF48403">
    <property type="entry name" value="Ankyrin repeat"/>
    <property type="match status" value="1"/>
</dbReference>
<evidence type="ECO:0000256" key="4">
    <source>
        <dbReference type="PROSITE-ProRule" id="PRU00023"/>
    </source>
</evidence>
<dbReference type="PRINTS" id="PR01415">
    <property type="entry name" value="ANKYRIN"/>
</dbReference>
<dbReference type="EC" id="2.3.1.225" evidence="1"/>
<dbReference type="PANTHER" id="PTHR24161:SF85">
    <property type="entry name" value="PALMITOYLTRANSFERASE HIP14"/>
    <property type="match status" value="1"/>
</dbReference>
<feature type="repeat" description="ANK" evidence="4">
    <location>
        <begin position="115"/>
        <end position="147"/>
    </location>
</feature>
<evidence type="ECO:0000256" key="1">
    <source>
        <dbReference type="ARBA" id="ARBA00012210"/>
    </source>
</evidence>
<dbReference type="STRING" id="303698.A0A1V6SMK0"/>
<dbReference type="Pfam" id="PF12796">
    <property type="entry name" value="Ank_2"/>
    <property type="match status" value="2"/>
</dbReference>
<feature type="repeat" description="ANK" evidence="4">
    <location>
        <begin position="245"/>
        <end position="277"/>
    </location>
</feature>
<dbReference type="EMBL" id="MLKD01000032">
    <property type="protein sequence ID" value="OQE14904.1"/>
    <property type="molecule type" value="Genomic_DNA"/>
</dbReference>
<accession>A0A1V6SMK0</accession>
<dbReference type="GO" id="GO:0019706">
    <property type="term" value="F:protein-cysteine S-palmitoyltransferase activity"/>
    <property type="evidence" value="ECO:0007669"/>
    <property type="project" value="UniProtKB-EC"/>
</dbReference>
<dbReference type="OrthoDB" id="341259at2759"/>
<sequence length="349" mass="36510">MIYKTHEDDGQTNENKASSLEQAILEGNIPCLKDLLLSGVSASVPISSREFTALHLATSSGNKEMVKTLIDAGANISAQTYDGVTPLHNAAANDSVELAQLLLTAGADANACNIDHETPLHVAALFGGKRLASLLIDAGSDISAKDCYENTALHIAAAHESLGIVQLLLSSGADPNVVNNNGDTVVHHAVADGPNSIELLLEKGADIHSRDQFGDTPLHCAAQSSASLLKVFLRAGADHTVVNDYGFTPLHQAAAYGDIEQIQILLDAGASVKATTKNEETILHLLAGELTMSGGMMGEPEDSSEKIKMFIDAGVDINAIALGQTALSRAMSCGHSRVAATLRERGAFE</sequence>
<feature type="repeat" description="ANK" evidence="4">
    <location>
        <begin position="49"/>
        <end position="81"/>
    </location>
</feature>
<feature type="repeat" description="ANK" evidence="4">
    <location>
        <begin position="181"/>
        <end position="212"/>
    </location>
</feature>
<evidence type="ECO:0000313" key="5">
    <source>
        <dbReference type="EMBL" id="OQE14904.1"/>
    </source>
</evidence>
<feature type="repeat" description="ANK" evidence="4">
    <location>
        <begin position="82"/>
        <end position="114"/>
    </location>
</feature>
<keyword evidence="2" id="KW-0677">Repeat</keyword>
<dbReference type="Gene3D" id="1.25.40.20">
    <property type="entry name" value="Ankyrin repeat-containing domain"/>
    <property type="match status" value="4"/>
</dbReference>
<proteinExistence type="predicted"/>
<feature type="repeat" description="ANK" evidence="4">
    <location>
        <begin position="148"/>
        <end position="180"/>
    </location>
</feature>